<dbReference type="PANTHER" id="PTHR32027:SF0">
    <property type="entry name" value="CYTOSINE DEAMINASE"/>
    <property type="match status" value="1"/>
</dbReference>
<dbReference type="Gene3D" id="3.20.20.140">
    <property type="entry name" value="Metal-dependent hydrolases"/>
    <property type="match status" value="1"/>
</dbReference>
<accession>A0A4S9L532</accession>
<evidence type="ECO:0000313" key="3">
    <source>
        <dbReference type="Proteomes" id="UP000306584"/>
    </source>
</evidence>
<gene>
    <name evidence="2" type="ORF">D6D01_05584</name>
</gene>
<dbReference type="AlphaFoldDB" id="A0A4S9L532"/>
<sequence>MATHSLASSGIDVDVDSELKIVDDTETSASASLQPFGRIHDILNVSLPCTEPGSRWDLNLSFSGTVDKVNPHDPALLDVLKDDTSSPHIDGSGALLAPALCHPHIHLDKAYLLSHPKYAHLQIEEGSFKEAMDLTSKAKSNFEHDDLLERGLRVIDESVQAGVTSMRAFVEVDPIVGLKCIEAGKVLKHKAQCRCHVQLCVFAQLPLFSGDDDGEGIRSLVSRALDPSYSVDVLGSTPYVEDDGEKMKKNVEWTIDLALEKNLHLDFHLDYNLNTEIEPLVWHVIDTLKAKNWTKRSDKTIVLGHCTRLSLFKDDEWKRLKSEIGGLPISFVGLPTSDLFMMRTESGARGTLPVPRLIKDYGLNAAISINNIGNAFTPQGSCDPLSIASLGVGVYQAGTKRDAEILYECVATRARAAIGLAGNAKKEFSNLSVKPGQQSDMLLFNKDEPEWRTRRTVPEAVYLYDGAGKRTGYGLPVTQKNWENVDLMARYHRIQEHEMRVRNNAINQRPYNDMMGQQPPEPPAPQLGSNTPDQSVNNPSQSPALSPANSTPTHSSSHHEDMMMDQQYPTSTMSAAPTHFAVPTNAAAPAISAAPTAIERPTMNSSTWNSVALDFRPGDPVGEGKGIIRHDKQSYGIKGKQPTQDIPTTQNNATAPGPGDHHGPVAAFDMVRQPLSEGEAQAKAQAKLIFQQLMAEGEKQKAVTGKYRTLADEEPEAAKKMHEEYAHWNARRGV</sequence>
<dbReference type="GO" id="GO:0016814">
    <property type="term" value="F:hydrolase activity, acting on carbon-nitrogen (but not peptide) bonds, in cyclic amidines"/>
    <property type="evidence" value="ECO:0007669"/>
    <property type="project" value="TreeGrafter"/>
</dbReference>
<feature type="region of interest" description="Disordered" evidence="1">
    <location>
        <begin position="637"/>
        <end position="657"/>
    </location>
</feature>
<feature type="compositionally biased region" description="Polar residues" evidence="1">
    <location>
        <begin position="527"/>
        <end position="555"/>
    </location>
</feature>
<name>A0A4S9L532_AURPU</name>
<dbReference type="SUPFAM" id="SSF51556">
    <property type="entry name" value="Metallo-dependent hydrolases"/>
    <property type="match status" value="1"/>
</dbReference>
<proteinExistence type="predicted"/>
<feature type="region of interest" description="Disordered" evidence="1">
    <location>
        <begin position="510"/>
        <end position="559"/>
    </location>
</feature>
<protein>
    <submittedName>
        <fullName evidence="2">Metallo-dependent hydrolase</fullName>
    </submittedName>
</protein>
<evidence type="ECO:0000256" key="1">
    <source>
        <dbReference type="SAM" id="MobiDB-lite"/>
    </source>
</evidence>
<feature type="compositionally biased region" description="Polar residues" evidence="1">
    <location>
        <begin position="641"/>
        <end position="654"/>
    </location>
</feature>
<evidence type="ECO:0000313" key="2">
    <source>
        <dbReference type="EMBL" id="THY24191.1"/>
    </source>
</evidence>
<dbReference type="InterPro" id="IPR052349">
    <property type="entry name" value="Metallo-hydrolase_Enzymes"/>
</dbReference>
<reference evidence="2 3" key="1">
    <citation type="submission" date="2018-10" db="EMBL/GenBank/DDBJ databases">
        <title>Fifty Aureobasidium pullulans genomes reveal a recombining polyextremotolerant generalist.</title>
        <authorList>
            <person name="Gostincar C."/>
            <person name="Turk M."/>
            <person name="Zajc J."/>
            <person name="Gunde-Cimerman N."/>
        </authorList>
    </citation>
    <scope>NUCLEOTIDE SEQUENCE [LARGE SCALE GENOMIC DNA]</scope>
    <source>
        <strain evidence="2 3">EXF-6604</strain>
    </source>
</reference>
<dbReference type="EMBL" id="QZBD01000214">
    <property type="protein sequence ID" value="THY24191.1"/>
    <property type="molecule type" value="Genomic_DNA"/>
</dbReference>
<organism evidence="2 3">
    <name type="scientific">Aureobasidium pullulans</name>
    <name type="common">Black yeast</name>
    <name type="synonym">Pullularia pullulans</name>
    <dbReference type="NCBI Taxonomy" id="5580"/>
    <lineage>
        <taxon>Eukaryota</taxon>
        <taxon>Fungi</taxon>
        <taxon>Dikarya</taxon>
        <taxon>Ascomycota</taxon>
        <taxon>Pezizomycotina</taxon>
        <taxon>Dothideomycetes</taxon>
        <taxon>Dothideomycetidae</taxon>
        <taxon>Dothideales</taxon>
        <taxon>Saccotheciaceae</taxon>
        <taxon>Aureobasidium</taxon>
    </lineage>
</organism>
<dbReference type="PANTHER" id="PTHR32027">
    <property type="entry name" value="CYTOSINE DEAMINASE"/>
    <property type="match status" value="1"/>
</dbReference>
<dbReference type="InterPro" id="IPR032466">
    <property type="entry name" value="Metal_Hydrolase"/>
</dbReference>
<keyword evidence="2" id="KW-0378">Hydrolase</keyword>
<comment type="caution">
    <text evidence="2">The sequence shown here is derived from an EMBL/GenBank/DDBJ whole genome shotgun (WGS) entry which is preliminary data.</text>
</comment>
<dbReference type="Proteomes" id="UP000306584">
    <property type="component" value="Unassembled WGS sequence"/>
</dbReference>